<dbReference type="VEuPathDB" id="FungiDB:I7I53_12207"/>
<keyword evidence="1" id="KW-1133">Transmembrane helix</keyword>
<organism evidence="2 3">
    <name type="scientific">Ajellomyces capsulatus (strain H88)</name>
    <name type="common">Darling's disease fungus</name>
    <name type="synonym">Histoplasma capsulatum</name>
    <dbReference type="NCBI Taxonomy" id="544711"/>
    <lineage>
        <taxon>Eukaryota</taxon>
        <taxon>Fungi</taxon>
        <taxon>Dikarya</taxon>
        <taxon>Ascomycota</taxon>
        <taxon>Pezizomycotina</taxon>
        <taxon>Eurotiomycetes</taxon>
        <taxon>Eurotiomycetidae</taxon>
        <taxon>Onygenales</taxon>
        <taxon>Ajellomycetaceae</taxon>
        <taxon>Histoplasma</taxon>
    </lineage>
</organism>
<proteinExistence type="predicted"/>
<name>A0A8A1LZQ0_AJEC8</name>
<evidence type="ECO:0000313" key="2">
    <source>
        <dbReference type="EMBL" id="QSS57884.1"/>
    </source>
</evidence>
<protein>
    <submittedName>
        <fullName evidence="2">Uncharacterized protein</fullName>
    </submittedName>
</protein>
<accession>A0A8A1LZQ0</accession>
<sequence>MMKGMAVYRLCIMKLFMSAFYPFVQVCGWVVGSAQDSSGHSPPPGSGFVFFLFFSIFLLSSMSHASVWFFRLRLLDGL</sequence>
<gene>
    <name evidence="2" type="ORF">I7I53_12207</name>
</gene>
<keyword evidence="1" id="KW-0472">Membrane</keyword>
<keyword evidence="1" id="KW-0812">Transmembrane</keyword>
<dbReference type="AlphaFoldDB" id="A0A8A1LZQ0"/>
<feature type="transmembrane region" description="Helical" evidence="1">
    <location>
        <begin position="50"/>
        <end position="70"/>
    </location>
</feature>
<evidence type="ECO:0000256" key="1">
    <source>
        <dbReference type="SAM" id="Phobius"/>
    </source>
</evidence>
<dbReference type="EMBL" id="CP069107">
    <property type="protein sequence ID" value="QSS57884.1"/>
    <property type="molecule type" value="Genomic_DNA"/>
</dbReference>
<reference evidence="2" key="1">
    <citation type="submission" date="2021-01" db="EMBL/GenBank/DDBJ databases">
        <title>Chromosome-level genome assembly of a human fungal pathogen reveals clustering of transcriptionally co-regulated genes.</title>
        <authorList>
            <person name="Voorhies M."/>
            <person name="Cohen S."/>
            <person name="Shea T.P."/>
            <person name="Petrus S."/>
            <person name="Munoz J.F."/>
            <person name="Poplawski S."/>
            <person name="Goldman W.E."/>
            <person name="Michael T."/>
            <person name="Cuomo C.A."/>
            <person name="Sil A."/>
            <person name="Beyhan S."/>
        </authorList>
    </citation>
    <scope>NUCLEOTIDE SEQUENCE</scope>
    <source>
        <strain evidence="2">H88</strain>
    </source>
</reference>
<dbReference type="Proteomes" id="UP000663419">
    <property type="component" value="Chromosome 6"/>
</dbReference>
<evidence type="ECO:0000313" key="3">
    <source>
        <dbReference type="Proteomes" id="UP000663419"/>
    </source>
</evidence>